<evidence type="ECO:0000313" key="1">
    <source>
        <dbReference type="EMBL" id="AYV83084.1"/>
    </source>
</evidence>
<protein>
    <submittedName>
        <fullName evidence="1">Uncharacterized protein</fullName>
    </submittedName>
</protein>
<gene>
    <name evidence="1" type="ORF">Hyperionvirus4_49</name>
</gene>
<dbReference type="EMBL" id="MK072386">
    <property type="protein sequence ID" value="AYV83084.1"/>
    <property type="molecule type" value="Genomic_DNA"/>
</dbReference>
<organism evidence="1">
    <name type="scientific">Hyperionvirus sp</name>
    <dbReference type="NCBI Taxonomy" id="2487770"/>
    <lineage>
        <taxon>Viruses</taxon>
        <taxon>Varidnaviria</taxon>
        <taxon>Bamfordvirae</taxon>
        <taxon>Nucleocytoviricota</taxon>
        <taxon>Megaviricetes</taxon>
        <taxon>Imitervirales</taxon>
        <taxon>Mimiviridae</taxon>
        <taxon>Klosneuvirinae</taxon>
    </lineage>
</organism>
<reference evidence="1" key="1">
    <citation type="submission" date="2018-10" db="EMBL/GenBank/DDBJ databases">
        <title>Hidden diversity of soil giant viruses.</title>
        <authorList>
            <person name="Schulz F."/>
            <person name="Alteio L."/>
            <person name="Goudeau D."/>
            <person name="Ryan E.M."/>
            <person name="Malmstrom R.R."/>
            <person name="Blanchard J."/>
            <person name="Woyke T."/>
        </authorList>
    </citation>
    <scope>NUCLEOTIDE SEQUENCE</scope>
    <source>
        <strain evidence="1">HYV1</strain>
    </source>
</reference>
<proteinExistence type="predicted"/>
<sequence>MKENFNKLFTRFLKELTPVESWTKLILLTRSNGKPIAENATVKSGSWYKLGISITKINMGYRFISRTIENCEEKINSDAIISDSHQFISGIVNVFALGFTKDIGGDYHKVLLSELLEAKTLIWDKKE</sequence>
<accession>A0A3G5A9C3</accession>
<name>A0A3G5A9C3_9VIRU</name>